<evidence type="ECO:0000256" key="2">
    <source>
        <dbReference type="ARBA" id="ARBA00006906"/>
    </source>
</evidence>
<gene>
    <name evidence="6" type="ORF">SAMN05421512_10840</name>
</gene>
<dbReference type="NCBIfam" id="NF006600">
    <property type="entry name" value="PRK09140.1"/>
    <property type="match status" value="1"/>
</dbReference>
<dbReference type="InterPro" id="IPR000887">
    <property type="entry name" value="Aldlse_KDPG_KHG"/>
</dbReference>
<dbReference type="RefSeq" id="WP_097175472.1">
    <property type="nucleotide sequence ID" value="NZ_OBML01000008.1"/>
</dbReference>
<proteinExistence type="inferred from homology"/>
<dbReference type="PANTHER" id="PTHR30246:SF1">
    <property type="entry name" value="2-DEHYDRO-3-DEOXY-6-PHOSPHOGALACTONATE ALDOLASE-RELATED"/>
    <property type="match status" value="1"/>
</dbReference>
<dbReference type="CDD" id="cd00452">
    <property type="entry name" value="KDPG_aldolase"/>
    <property type="match status" value="1"/>
</dbReference>
<sequence>MTLREALAACPLVAILRGVTPAEITDVADVLFEAGFRIIEVPLNSPDPFASIGKLAKSHGERALIGAGTVLEPEQCRRLADVGGRLMVAPNYAPDVVAEAQASGLATLPGVATPSEAFAALRQGADALKLFPAEAMEPRALKAWRSVMPKDALLLPVGGIDTTTMAPWCQAGASGFGLGSSLYRPGLSLDELADKARSLVAAARTAFPAG</sequence>
<keyword evidence="4" id="KW-0456">Lyase</keyword>
<keyword evidence="7" id="KW-1185">Reference proteome</keyword>
<dbReference type="OrthoDB" id="7204076at2"/>
<dbReference type="SUPFAM" id="SSF51569">
    <property type="entry name" value="Aldolase"/>
    <property type="match status" value="1"/>
</dbReference>
<evidence type="ECO:0000256" key="3">
    <source>
        <dbReference type="ARBA" id="ARBA00011233"/>
    </source>
</evidence>
<name>A0A285T124_9HYPH</name>
<organism evidence="6 7">
    <name type="scientific">Stappia indica</name>
    <dbReference type="NCBI Taxonomy" id="538381"/>
    <lineage>
        <taxon>Bacteria</taxon>
        <taxon>Pseudomonadati</taxon>
        <taxon>Pseudomonadota</taxon>
        <taxon>Alphaproteobacteria</taxon>
        <taxon>Hyphomicrobiales</taxon>
        <taxon>Stappiaceae</taxon>
        <taxon>Stappia</taxon>
    </lineage>
</organism>
<accession>A0A285T124</accession>
<evidence type="ECO:0000256" key="1">
    <source>
        <dbReference type="ARBA" id="ARBA00004761"/>
    </source>
</evidence>
<dbReference type="Gene3D" id="3.20.20.70">
    <property type="entry name" value="Aldolase class I"/>
    <property type="match status" value="1"/>
</dbReference>
<evidence type="ECO:0000313" key="7">
    <source>
        <dbReference type="Proteomes" id="UP000219331"/>
    </source>
</evidence>
<dbReference type="InterPro" id="IPR013785">
    <property type="entry name" value="Aldolase_TIM"/>
</dbReference>
<comment type="pathway">
    <text evidence="1">Carbohydrate acid metabolism.</text>
</comment>
<evidence type="ECO:0000256" key="5">
    <source>
        <dbReference type="ARBA" id="ARBA00023277"/>
    </source>
</evidence>
<dbReference type="GO" id="GO:0016829">
    <property type="term" value="F:lyase activity"/>
    <property type="evidence" value="ECO:0007669"/>
    <property type="project" value="UniProtKB-KW"/>
</dbReference>
<dbReference type="AlphaFoldDB" id="A0A285T124"/>
<evidence type="ECO:0000313" key="6">
    <source>
        <dbReference type="EMBL" id="SOC14980.1"/>
    </source>
</evidence>
<dbReference type="Proteomes" id="UP000219331">
    <property type="component" value="Unassembled WGS sequence"/>
</dbReference>
<reference evidence="6 7" key="1">
    <citation type="submission" date="2017-08" db="EMBL/GenBank/DDBJ databases">
        <authorList>
            <person name="de Groot N.N."/>
        </authorList>
    </citation>
    <scope>NUCLEOTIDE SEQUENCE [LARGE SCALE GENOMIC DNA]</scope>
    <source>
        <strain evidence="6 7">USBA 352</strain>
    </source>
</reference>
<dbReference type="PANTHER" id="PTHR30246">
    <property type="entry name" value="2-KETO-3-DEOXY-6-PHOSPHOGLUCONATE ALDOLASE"/>
    <property type="match status" value="1"/>
</dbReference>
<evidence type="ECO:0000256" key="4">
    <source>
        <dbReference type="ARBA" id="ARBA00023239"/>
    </source>
</evidence>
<comment type="subunit">
    <text evidence="3">Homotrimer.</text>
</comment>
<dbReference type="STRING" id="538381.GCA_001696535_02884"/>
<dbReference type="EMBL" id="OBML01000008">
    <property type="protein sequence ID" value="SOC14980.1"/>
    <property type="molecule type" value="Genomic_DNA"/>
</dbReference>
<comment type="similarity">
    <text evidence="2">Belongs to the KHG/KDPG aldolase family.</text>
</comment>
<dbReference type="Pfam" id="PF01081">
    <property type="entry name" value="Aldolase"/>
    <property type="match status" value="1"/>
</dbReference>
<keyword evidence="5" id="KW-0119">Carbohydrate metabolism</keyword>
<protein>
    <submittedName>
        <fullName evidence="6">2-keto-3-deoxy-phosphogalactonate aldolase</fullName>
    </submittedName>
</protein>